<evidence type="ECO:0000313" key="6">
    <source>
        <dbReference type="Proteomes" id="UP001498398"/>
    </source>
</evidence>
<feature type="domain" description="Epoxide hydrolase N-terminal" evidence="4">
    <location>
        <begin position="9"/>
        <end position="119"/>
    </location>
</feature>
<comment type="similarity">
    <text evidence="1">Belongs to the peptidase S33 family.</text>
</comment>
<evidence type="ECO:0000256" key="1">
    <source>
        <dbReference type="ARBA" id="ARBA00010088"/>
    </source>
</evidence>
<dbReference type="PIRSF" id="PIRSF001112">
    <property type="entry name" value="Epoxide_hydrolase"/>
    <property type="match status" value="1"/>
</dbReference>
<evidence type="ECO:0000256" key="2">
    <source>
        <dbReference type="ARBA" id="ARBA00022797"/>
    </source>
</evidence>
<keyword evidence="3" id="KW-0378">Hydrolase</keyword>
<dbReference type="InterPro" id="IPR016292">
    <property type="entry name" value="Epoxide_hydrolase"/>
</dbReference>
<dbReference type="Gene3D" id="3.40.50.1820">
    <property type="entry name" value="alpha/beta hydrolase"/>
    <property type="match status" value="1"/>
</dbReference>
<dbReference type="PRINTS" id="PR00412">
    <property type="entry name" value="EPOXHYDRLASE"/>
</dbReference>
<name>A0ABR1IR28_9AGAR</name>
<protein>
    <recommendedName>
        <fullName evidence="4">Epoxide hydrolase N-terminal domain-containing protein</fullName>
    </recommendedName>
</protein>
<proteinExistence type="inferred from homology"/>
<evidence type="ECO:0000256" key="3">
    <source>
        <dbReference type="ARBA" id="ARBA00022801"/>
    </source>
</evidence>
<organism evidence="5 6">
    <name type="scientific">Marasmiellus scandens</name>
    <dbReference type="NCBI Taxonomy" id="2682957"/>
    <lineage>
        <taxon>Eukaryota</taxon>
        <taxon>Fungi</taxon>
        <taxon>Dikarya</taxon>
        <taxon>Basidiomycota</taxon>
        <taxon>Agaricomycotina</taxon>
        <taxon>Agaricomycetes</taxon>
        <taxon>Agaricomycetidae</taxon>
        <taxon>Agaricales</taxon>
        <taxon>Marasmiineae</taxon>
        <taxon>Omphalotaceae</taxon>
        <taxon>Marasmiellus</taxon>
    </lineage>
</organism>
<dbReference type="InterPro" id="IPR029058">
    <property type="entry name" value="AB_hydrolase_fold"/>
</dbReference>
<dbReference type="InterPro" id="IPR000639">
    <property type="entry name" value="Epox_hydrolase-like"/>
</dbReference>
<evidence type="ECO:0000259" key="4">
    <source>
        <dbReference type="Pfam" id="PF06441"/>
    </source>
</evidence>
<sequence>MSASLKPETPFKISIPDAQLDLLRKKLDLVTFPDELEDAEWRYGVPLADMKRLVGRWKDRFDWRAEEAKLNEELPQFTRDIEVSDGHGILNIHYVHKKSEVEGAVPLLFVHGWPGSFADVRKILPLLVKASPDGKFPSFHVVAISLPGFGFSDAPKKSGFIHDYHAEVGHKLMLALGYNEYVTEGGDWGYAITRKIALKYGGKHSKAWHSNMSAGGFPTPFRHPLLFLQHLITPFTEADKAGFARMQWFLKEGNGYFSQQSTQPQTLGYSLADSPVGLLGWIYEKLVNWTDEYPWTDDEVLTWISIYFFSKAGPTASLRIYYETVHGKEDAFGMSGGLPTPSIPMGISKFPKELYITPTFWIKTTGNLVFASDHTSDGSNKGGGHFAAYERPEELVGDLRKMFGRGGPAYGVVPGKSGYDKQKTA</sequence>
<comment type="caution">
    <text evidence="5">The sequence shown here is derived from an EMBL/GenBank/DDBJ whole genome shotgun (WGS) entry which is preliminary data.</text>
</comment>
<dbReference type="Pfam" id="PF06441">
    <property type="entry name" value="EHN"/>
    <property type="match status" value="1"/>
</dbReference>
<dbReference type="PANTHER" id="PTHR21661">
    <property type="entry name" value="EPOXIDE HYDROLASE 1-RELATED"/>
    <property type="match status" value="1"/>
</dbReference>
<evidence type="ECO:0000313" key="5">
    <source>
        <dbReference type="EMBL" id="KAK7439024.1"/>
    </source>
</evidence>
<accession>A0ABR1IR28</accession>
<gene>
    <name evidence="5" type="ORF">VKT23_017730</name>
</gene>
<dbReference type="SUPFAM" id="SSF53474">
    <property type="entry name" value="alpha/beta-Hydrolases"/>
    <property type="match status" value="1"/>
</dbReference>
<keyword evidence="2" id="KW-0058">Aromatic hydrocarbons catabolism</keyword>
<keyword evidence="6" id="KW-1185">Reference proteome</keyword>
<dbReference type="InterPro" id="IPR010497">
    <property type="entry name" value="Epoxide_hydro_N"/>
</dbReference>
<dbReference type="EMBL" id="JBANRG010000075">
    <property type="protein sequence ID" value="KAK7439024.1"/>
    <property type="molecule type" value="Genomic_DNA"/>
</dbReference>
<dbReference type="PANTHER" id="PTHR21661:SF35">
    <property type="entry name" value="EPOXIDE HYDROLASE"/>
    <property type="match status" value="1"/>
</dbReference>
<reference evidence="5 6" key="1">
    <citation type="submission" date="2024-01" db="EMBL/GenBank/DDBJ databases">
        <title>A draft genome for the cacao thread blight pathogen Marasmiellus scandens.</title>
        <authorList>
            <person name="Baruah I.K."/>
            <person name="Leung J."/>
            <person name="Bukari Y."/>
            <person name="Amoako-Attah I."/>
            <person name="Meinhardt L.W."/>
            <person name="Bailey B.A."/>
            <person name="Cohen S.P."/>
        </authorList>
    </citation>
    <scope>NUCLEOTIDE SEQUENCE [LARGE SCALE GENOMIC DNA]</scope>
    <source>
        <strain evidence="5 6">GH-19</strain>
    </source>
</reference>
<dbReference type="Proteomes" id="UP001498398">
    <property type="component" value="Unassembled WGS sequence"/>
</dbReference>